<feature type="transmembrane region" description="Helical" evidence="1">
    <location>
        <begin position="139"/>
        <end position="160"/>
    </location>
</feature>
<evidence type="ECO:0000259" key="2">
    <source>
        <dbReference type="Pfam" id="PF06724"/>
    </source>
</evidence>
<reference evidence="4 6" key="2">
    <citation type="submission" date="2018-08" db="EMBL/GenBank/DDBJ databases">
        <title>Genetic Globetrotter - A new plasmid hitch-hiking vast phylogenetic and geographic distances.</title>
        <authorList>
            <person name="Vollmers J."/>
            <person name="Petersen J."/>
        </authorList>
    </citation>
    <scope>NUCLEOTIDE SEQUENCE [LARGE SCALE GENOMIC DNA]</scope>
    <source>
        <strain evidence="4 6">DSM 26383</strain>
    </source>
</reference>
<proteinExistence type="predicted"/>
<dbReference type="AlphaFoldDB" id="A0A0T5P7H2"/>
<dbReference type="RefSeq" id="WP_057816837.1">
    <property type="nucleotide sequence ID" value="NZ_CP031598.1"/>
</dbReference>
<dbReference type="OrthoDB" id="5702018at2"/>
<feature type="transmembrane region" description="Helical" evidence="1">
    <location>
        <begin position="21"/>
        <end position="39"/>
    </location>
</feature>
<evidence type="ECO:0000256" key="1">
    <source>
        <dbReference type="SAM" id="Phobius"/>
    </source>
</evidence>
<dbReference type="STRING" id="540747.SAMN04488031_108141"/>
<feature type="domain" description="DUF1206" evidence="2">
    <location>
        <begin position="16"/>
        <end position="81"/>
    </location>
</feature>
<feature type="transmembrane region" description="Helical" evidence="1">
    <location>
        <begin position="228"/>
        <end position="250"/>
    </location>
</feature>
<dbReference type="EMBL" id="CP031598">
    <property type="protein sequence ID" value="QEW27639.1"/>
    <property type="molecule type" value="Genomic_DNA"/>
</dbReference>
<feature type="transmembrane region" description="Helical" evidence="1">
    <location>
        <begin position="186"/>
        <end position="208"/>
    </location>
</feature>
<keyword evidence="5" id="KW-1185">Reference proteome</keyword>
<keyword evidence="1" id="KW-1133">Transmembrane helix</keyword>
<organism evidence="3 5">
    <name type="scientific">Roseovarius indicus</name>
    <dbReference type="NCBI Taxonomy" id="540747"/>
    <lineage>
        <taxon>Bacteria</taxon>
        <taxon>Pseudomonadati</taxon>
        <taxon>Pseudomonadota</taxon>
        <taxon>Alphaproteobacteria</taxon>
        <taxon>Rhodobacterales</taxon>
        <taxon>Roseobacteraceae</taxon>
        <taxon>Roseovarius</taxon>
    </lineage>
</organism>
<dbReference type="Proteomes" id="UP000325785">
    <property type="component" value="Chromosome"/>
</dbReference>
<reference evidence="3 5" key="1">
    <citation type="submission" date="2015-04" db="EMBL/GenBank/DDBJ databases">
        <title>The draft genome sequence of Roseovarius indicus B108T.</title>
        <authorList>
            <person name="Li G."/>
            <person name="Lai Q."/>
            <person name="Shao Z."/>
            <person name="Yan P."/>
        </authorList>
    </citation>
    <scope>NUCLEOTIDE SEQUENCE [LARGE SCALE GENOMIC DNA]</scope>
    <source>
        <strain evidence="3 5">B108</strain>
    </source>
</reference>
<sequence>MAERAPYWVVPVMRTGYGARGAVYLVVGGLALMAAVFGGEAEGTTGALEQLKSQTWGVIALWGIGAGLLCFMVWRVIDAFMDLETYGTGLKGVVARTGQVVTGVIHGGLGLWVFAMALGIGTGSGGSKSWTAKLLAMEYGPWIMGLAGAAVVGAGIYYFYKAYSEKYKAHLRRTALMERLDPAAKVGLVAHGVGVALIGGFLIFAAVTASPEQAGGLGKAFDTIRGMAFGRILLILLTGGLIAFALFCFIEAVYRIVPARAGPDVKTLAKRADPRT</sequence>
<dbReference type="InterPro" id="IPR009597">
    <property type="entry name" value="DUF1206"/>
</dbReference>
<evidence type="ECO:0000313" key="5">
    <source>
        <dbReference type="Proteomes" id="UP000051401"/>
    </source>
</evidence>
<evidence type="ECO:0000313" key="6">
    <source>
        <dbReference type="Proteomes" id="UP000325785"/>
    </source>
</evidence>
<gene>
    <name evidence="4" type="ORF">RIdsm_03455</name>
    <name evidence="3" type="ORF">XM52_14370</name>
</gene>
<dbReference type="Proteomes" id="UP000051401">
    <property type="component" value="Unassembled WGS sequence"/>
</dbReference>
<dbReference type="KEGG" id="rid:RIdsm_03455"/>
<keyword evidence="1" id="KW-0812">Transmembrane</keyword>
<name>A0A0T5P7H2_9RHOB</name>
<evidence type="ECO:0000313" key="3">
    <source>
        <dbReference type="EMBL" id="KRS17250.1"/>
    </source>
</evidence>
<dbReference type="EMBL" id="LAXI01000008">
    <property type="protein sequence ID" value="KRS17250.1"/>
    <property type="molecule type" value="Genomic_DNA"/>
</dbReference>
<dbReference type="Pfam" id="PF06724">
    <property type="entry name" value="DUF1206"/>
    <property type="match status" value="3"/>
</dbReference>
<accession>A0A0T5P7H2</accession>
<feature type="transmembrane region" description="Helical" evidence="1">
    <location>
        <begin position="98"/>
        <end position="119"/>
    </location>
</feature>
<feature type="domain" description="DUF1206" evidence="2">
    <location>
        <begin position="98"/>
        <end position="163"/>
    </location>
</feature>
<dbReference type="PATRIC" id="fig|540747.5.peg.5944"/>
<feature type="domain" description="DUF1206" evidence="2">
    <location>
        <begin position="186"/>
        <end position="255"/>
    </location>
</feature>
<keyword evidence="1" id="KW-0472">Membrane</keyword>
<evidence type="ECO:0000313" key="4">
    <source>
        <dbReference type="EMBL" id="QEW27639.1"/>
    </source>
</evidence>
<protein>
    <submittedName>
        <fullName evidence="3">Membrane protein</fullName>
    </submittedName>
</protein>
<feature type="transmembrane region" description="Helical" evidence="1">
    <location>
        <begin position="59"/>
        <end position="77"/>
    </location>
</feature>